<evidence type="ECO:0000256" key="5">
    <source>
        <dbReference type="ARBA" id="ARBA00023204"/>
    </source>
</evidence>
<gene>
    <name evidence="8" type="ORF">TrST_g12770</name>
</gene>
<keyword evidence="9" id="KW-1185">Reference proteome</keyword>
<keyword evidence="5" id="KW-0234">DNA repair</keyword>
<dbReference type="GO" id="GO:0000707">
    <property type="term" value="P:meiotic DNA recombinase assembly"/>
    <property type="evidence" value="ECO:0007669"/>
    <property type="project" value="TreeGrafter"/>
</dbReference>
<accession>A0A9W6ZZE6</accession>
<dbReference type="GO" id="GO:0033063">
    <property type="term" value="C:Rad51B-Rad51C-Rad51D-XRCC2 complex"/>
    <property type="evidence" value="ECO:0007669"/>
    <property type="project" value="TreeGrafter"/>
</dbReference>
<evidence type="ECO:0000256" key="2">
    <source>
        <dbReference type="ARBA" id="ARBA00022741"/>
    </source>
</evidence>
<keyword evidence="2" id="KW-0547">Nucleotide-binding</keyword>
<dbReference type="Proteomes" id="UP001165085">
    <property type="component" value="Unassembled WGS sequence"/>
</dbReference>
<name>A0A9W6ZZE6_9STRA</name>
<dbReference type="InterPro" id="IPR052093">
    <property type="entry name" value="HR_Repair_Mediator"/>
</dbReference>
<dbReference type="PROSITE" id="PS50162">
    <property type="entry name" value="RECA_2"/>
    <property type="match status" value="1"/>
</dbReference>
<dbReference type="GO" id="GO:0033065">
    <property type="term" value="C:Rad51C-XRCC3 complex"/>
    <property type="evidence" value="ECO:0007669"/>
    <property type="project" value="TreeGrafter"/>
</dbReference>
<dbReference type="OrthoDB" id="5957327at2759"/>
<reference evidence="9" key="1">
    <citation type="journal article" date="2023" name="Commun. Biol.">
        <title>Genome analysis of Parmales, the sister group of diatoms, reveals the evolutionary specialization of diatoms from phago-mixotrophs to photoautotrophs.</title>
        <authorList>
            <person name="Ban H."/>
            <person name="Sato S."/>
            <person name="Yoshikawa S."/>
            <person name="Yamada K."/>
            <person name="Nakamura Y."/>
            <person name="Ichinomiya M."/>
            <person name="Sato N."/>
            <person name="Blanc-Mathieu R."/>
            <person name="Endo H."/>
            <person name="Kuwata A."/>
            <person name="Ogata H."/>
        </authorList>
    </citation>
    <scope>NUCLEOTIDE SEQUENCE [LARGE SCALE GENOMIC DNA]</scope>
    <source>
        <strain evidence="9">NIES 3701</strain>
    </source>
</reference>
<dbReference type="InterPro" id="IPR027417">
    <property type="entry name" value="P-loop_NTPase"/>
</dbReference>
<evidence type="ECO:0000259" key="7">
    <source>
        <dbReference type="PROSITE" id="PS50162"/>
    </source>
</evidence>
<dbReference type="GO" id="GO:0005524">
    <property type="term" value="F:ATP binding"/>
    <property type="evidence" value="ECO:0007669"/>
    <property type="project" value="UniProtKB-KW"/>
</dbReference>
<organism evidence="8 9">
    <name type="scientific">Triparma strigata</name>
    <dbReference type="NCBI Taxonomy" id="1606541"/>
    <lineage>
        <taxon>Eukaryota</taxon>
        <taxon>Sar</taxon>
        <taxon>Stramenopiles</taxon>
        <taxon>Ochrophyta</taxon>
        <taxon>Bolidophyceae</taxon>
        <taxon>Parmales</taxon>
        <taxon>Triparmaceae</taxon>
        <taxon>Triparma</taxon>
    </lineage>
</organism>
<comment type="subcellular location">
    <subcellularLocation>
        <location evidence="1">Nucleus</location>
    </subcellularLocation>
</comment>
<sequence>MASSSAPDAQLYAQLDCPITHLDLPSSVTLQLLKSGYTSLSDLRFSSSPPSLPPLPSPPSTALSLLPRSRLSKPIITWIKSLDSFAGGIPTSELTVISGPPGSGKTQLSMQLSCNVTLPFSLGGVSGECIYYDCEGNFCVERLKKFADTLVRHVRRVSEREGGGEGVEGYDVDGVLGGVHFVRVWSEEELRVTIFDVKTILEGRKKEGKNVKLIVIDSLAFFYRAIENNKEKEIKILELCSFLSEVADEYGLAVVLVNHVTTRGESDMIPALGEAFTFATANSIMLDRVQGDDEKREFRILKSLGTKVGRGQFVVKDEGVRGVK</sequence>
<dbReference type="SUPFAM" id="SSF52540">
    <property type="entry name" value="P-loop containing nucleoside triphosphate hydrolases"/>
    <property type="match status" value="1"/>
</dbReference>
<dbReference type="GO" id="GO:0007131">
    <property type="term" value="P:reciprocal meiotic recombination"/>
    <property type="evidence" value="ECO:0007669"/>
    <property type="project" value="TreeGrafter"/>
</dbReference>
<proteinExistence type="predicted"/>
<dbReference type="EMBL" id="BRXY01000070">
    <property type="protein sequence ID" value="GMH61231.1"/>
    <property type="molecule type" value="Genomic_DNA"/>
</dbReference>
<evidence type="ECO:0000313" key="9">
    <source>
        <dbReference type="Proteomes" id="UP001165085"/>
    </source>
</evidence>
<evidence type="ECO:0000256" key="1">
    <source>
        <dbReference type="ARBA" id="ARBA00004123"/>
    </source>
</evidence>
<comment type="caution">
    <text evidence="8">The sequence shown here is derived from an EMBL/GenBank/DDBJ whole genome shotgun (WGS) entry which is preliminary data.</text>
</comment>
<keyword evidence="4" id="KW-0067">ATP-binding</keyword>
<dbReference type="GO" id="GO:0005657">
    <property type="term" value="C:replication fork"/>
    <property type="evidence" value="ECO:0007669"/>
    <property type="project" value="TreeGrafter"/>
</dbReference>
<keyword evidence="3" id="KW-0227">DNA damage</keyword>
<dbReference type="GO" id="GO:0000400">
    <property type="term" value="F:four-way junction DNA binding"/>
    <property type="evidence" value="ECO:0007669"/>
    <property type="project" value="TreeGrafter"/>
</dbReference>
<dbReference type="SMART" id="SM00382">
    <property type="entry name" value="AAA"/>
    <property type="match status" value="1"/>
</dbReference>
<evidence type="ECO:0000313" key="8">
    <source>
        <dbReference type="EMBL" id="GMH61231.1"/>
    </source>
</evidence>
<evidence type="ECO:0000256" key="6">
    <source>
        <dbReference type="ARBA" id="ARBA00023242"/>
    </source>
</evidence>
<dbReference type="Pfam" id="PF13481">
    <property type="entry name" value="AAA_25"/>
    <property type="match status" value="1"/>
</dbReference>
<dbReference type="GO" id="GO:0008821">
    <property type="term" value="F:crossover junction DNA endonuclease activity"/>
    <property type="evidence" value="ECO:0007669"/>
    <property type="project" value="TreeGrafter"/>
</dbReference>
<feature type="domain" description="RecA family profile 1" evidence="7">
    <location>
        <begin position="71"/>
        <end position="260"/>
    </location>
</feature>
<keyword evidence="6" id="KW-0539">Nucleus</keyword>
<dbReference type="PANTHER" id="PTHR46239">
    <property type="entry name" value="DNA REPAIR PROTEIN RAD51 HOMOLOG 3 RAD51C"/>
    <property type="match status" value="1"/>
</dbReference>
<evidence type="ECO:0000256" key="3">
    <source>
        <dbReference type="ARBA" id="ARBA00022763"/>
    </source>
</evidence>
<dbReference type="InterPro" id="IPR003593">
    <property type="entry name" value="AAA+_ATPase"/>
</dbReference>
<dbReference type="Gene3D" id="3.40.50.300">
    <property type="entry name" value="P-loop containing nucleotide triphosphate hydrolases"/>
    <property type="match status" value="1"/>
</dbReference>
<dbReference type="GO" id="GO:0140664">
    <property type="term" value="F:ATP-dependent DNA damage sensor activity"/>
    <property type="evidence" value="ECO:0007669"/>
    <property type="project" value="InterPro"/>
</dbReference>
<dbReference type="AlphaFoldDB" id="A0A9W6ZZE6"/>
<dbReference type="InterPro" id="IPR020588">
    <property type="entry name" value="RecA_ATP-bd"/>
</dbReference>
<protein>
    <recommendedName>
        <fullName evidence="7">RecA family profile 1 domain-containing protein</fullName>
    </recommendedName>
</protein>
<evidence type="ECO:0000256" key="4">
    <source>
        <dbReference type="ARBA" id="ARBA00022840"/>
    </source>
</evidence>
<dbReference type="PANTHER" id="PTHR46239:SF1">
    <property type="entry name" value="DNA REPAIR PROTEIN RAD51 HOMOLOG 3"/>
    <property type="match status" value="1"/>
</dbReference>